<keyword evidence="1" id="KW-0547">Nucleotide-binding</keyword>
<dbReference type="InterPro" id="IPR027417">
    <property type="entry name" value="P-loop_NTPase"/>
</dbReference>
<evidence type="ECO:0000256" key="3">
    <source>
        <dbReference type="ARBA" id="ARBA00023288"/>
    </source>
</evidence>
<keyword evidence="5" id="KW-1185">Reference proteome</keyword>
<dbReference type="GeneID" id="14889106"/>
<name>A0A0A1UAE1_ENTIV</name>
<evidence type="ECO:0000313" key="4">
    <source>
        <dbReference type="EMBL" id="ELP90151.1"/>
    </source>
</evidence>
<dbReference type="InterPro" id="IPR001806">
    <property type="entry name" value="Small_GTPase"/>
</dbReference>
<dbReference type="PROSITE" id="PS51419">
    <property type="entry name" value="RAB"/>
    <property type="match status" value="1"/>
</dbReference>
<dbReference type="OMA" id="IFIERDN"/>
<keyword evidence="3" id="KW-0449">Lipoprotein</keyword>
<dbReference type="SUPFAM" id="SSF52540">
    <property type="entry name" value="P-loop containing nucleoside triphosphate hydrolases"/>
    <property type="match status" value="1"/>
</dbReference>
<sequence length="191" mass="21638">MSRLEGNIIAEEREMKFVVVGDDSSGKTSFINACVGEAFSVPNRTQLIDYKSVSFKWGNKILRMNFWDTPRLMNGFGPTPYYRGADGIFLIVDGTTVFDERKTNDIINSIRRDNPNPMLPIAVVVTKLDLKPSKRSCVDYALRCKFPTYHISAKNNVGIDETLLSFVELSLKKSFEQPVDVAQTKNKERCQ</sequence>
<dbReference type="Gene3D" id="3.40.50.300">
    <property type="entry name" value="P-loop containing nucleotide triphosphate hydrolases"/>
    <property type="match status" value="1"/>
</dbReference>
<dbReference type="SMART" id="SM00175">
    <property type="entry name" value="RAB"/>
    <property type="match status" value="1"/>
</dbReference>
<organism evidence="4 5">
    <name type="scientific">Entamoeba invadens IP1</name>
    <dbReference type="NCBI Taxonomy" id="370355"/>
    <lineage>
        <taxon>Eukaryota</taxon>
        <taxon>Amoebozoa</taxon>
        <taxon>Evosea</taxon>
        <taxon>Archamoebae</taxon>
        <taxon>Mastigamoebida</taxon>
        <taxon>Entamoebidae</taxon>
        <taxon>Entamoeba</taxon>
    </lineage>
</organism>
<dbReference type="KEGG" id="eiv:EIN_406050"/>
<dbReference type="GO" id="GO:0003924">
    <property type="term" value="F:GTPase activity"/>
    <property type="evidence" value="ECO:0007669"/>
    <property type="project" value="InterPro"/>
</dbReference>
<dbReference type="CDD" id="cd00882">
    <property type="entry name" value="Ras_like_GTPase"/>
    <property type="match status" value="1"/>
</dbReference>
<dbReference type="Pfam" id="PF00071">
    <property type="entry name" value="Ras"/>
    <property type="match status" value="1"/>
</dbReference>
<evidence type="ECO:0000313" key="5">
    <source>
        <dbReference type="Proteomes" id="UP000014680"/>
    </source>
</evidence>
<dbReference type="VEuPathDB" id="AmoebaDB:EIN_406050"/>
<proteinExistence type="predicted"/>
<dbReference type="AlphaFoldDB" id="A0A0A1UAE1"/>
<dbReference type="EMBL" id="KB206537">
    <property type="protein sequence ID" value="ELP90151.1"/>
    <property type="molecule type" value="Genomic_DNA"/>
</dbReference>
<accession>A0A0A1UAE1</accession>
<dbReference type="PRINTS" id="PR00449">
    <property type="entry name" value="RASTRNSFRMNG"/>
</dbReference>
<reference evidence="4 5" key="1">
    <citation type="submission" date="2012-10" db="EMBL/GenBank/DDBJ databases">
        <authorList>
            <person name="Zafar N."/>
            <person name="Inman J."/>
            <person name="Hall N."/>
            <person name="Lorenzi H."/>
            <person name="Caler E."/>
        </authorList>
    </citation>
    <scope>NUCLEOTIDE SEQUENCE [LARGE SCALE GENOMIC DNA]</scope>
    <source>
        <strain evidence="4 5">IP1</strain>
    </source>
</reference>
<dbReference type="OrthoDB" id="25453at2759"/>
<dbReference type="RefSeq" id="XP_004256922.1">
    <property type="nucleotide sequence ID" value="XM_004256874.1"/>
</dbReference>
<gene>
    <name evidence="4" type="ORF">EIN_406050</name>
</gene>
<evidence type="ECO:0000256" key="1">
    <source>
        <dbReference type="ARBA" id="ARBA00022741"/>
    </source>
</evidence>
<evidence type="ECO:0000256" key="2">
    <source>
        <dbReference type="ARBA" id="ARBA00023134"/>
    </source>
</evidence>
<keyword evidence="2" id="KW-0342">GTP-binding</keyword>
<dbReference type="PANTHER" id="PTHR47977">
    <property type="entry name" value="RAS-RELATED PROTEIN RAB"/>
    <property type="match status" value="1"/>
</dbReference>
<protein>
    <submittedName>
        <fullName evidence="4">Uncharacterized protein</fullName>
    </submittedName>
</protein>
<dbReference type="InterPro" id="IPR050227">
    <property type="entry name" value="Rab"/>
</dbReference>
<dbReference type="Proteomes" id="UP000014680">
    <property type="component" value="Unassembled WGS sequence"/>
</dbReference>
<dbReference type="GO" id="GO:0005525">
    <property type="term" value="F:GTP binding"/>
    <property type="evidence" value="ECO:0007669"/>
    <property type="project" value="UniProtKB-KW"/>
</dbReference>